<dbReference type="InterPro" id="IPR050189">
    <property type="entry name" value="MFS_Efflux_Transporters"/>
</dbReference>
<evidence type="ECO:0000256" key="1">
    <source>
        <dbReference type="ARBA" id="ARBA00004651"/>
    </source>
</evidence>
<evidence type="ECO:0000313" key="9">
    <source>
        <dbReference type="Proteomes" id="UP001523528"/>
    </source>
</evidence>
<evidence type="ECO:0000256" key="5">
    <source>
        <dbReference type="ARBA" id="ARBA00023136"/>
    </source>
</evidence>
<evidence type="ECO:0000313" key="8">
    <source>
        <dbReference type="EMBL" id="MCP1258614.1"/>
    </source>
</evidence>
<dbReference type="PROSITE" id="PS50850">
    <property type="entry name" value="MFS"/>
    <property type="match status" value="1"/>
</dbReference>
<dbReference type="InterPro" id="IPR020846">
    <property type="entry name" value="MFS_dom"/>
</dbReference>
<organism evidence="8 9">
    <name type="scientific">Acetobacter lambici</name>
    <dbReference type="NCBI Taxonomy" id="1332824"/>
    <lineage>
        <taxon>Bacteria</taxon>
        <taxon>Pseudomonadati</taxon>
        <taxon>Pseudomonadota</taxon>
        <taxon>Alphaproteobacteria</taxon>
        <taxon>Acetobacterales</taxon>
        <taxon>Acetobacteraceae</taxon>
        <taxon>Acetobacter</taxon>
    </lineage>
</organism>
<reference evidence="8 9" key="1">
    <citation type="submission" date="2022-06" db="EMBL/GenBank/DDBJ databases">
        <title>Acetobacer genomes from food samples.</title>
        <authorList>
            <person name="Sombolestani A."/>
        </authorList>
    </citation>
    <scope>NUCLEOTIDE SEQUENCE [LARGE SCALE GENOMIC DNA]</scope>
    <source>
        <strain evidence="8 9">R-83285</strain>
    </source>
</reference>
<sequence length="394" mass="40911">MSGGNDGGLAAASKAILALAVETFAIGTGEFAAMGLLPQMADSMHASIPRTGEAISAYALGVVVGAPVVSVMAAQMSRRQLLVMLMAWFALANALGTLAATLGMLDLARFITGLPHGSFMGVAALVAAGLVERGYRGRAVGRVFSGLTIANVVGAPFATYAGSYFGWRLSYLFIGLIGLVCCLMVLAWVPYDPPNRARSALSELGAFSRKQVWYVMGTVAVGCGGMFCVYTYFSVTLQDVTHVPLWGVGMCVGAWAGGHLMDKNLKWATIFAFLWNAAALGLFALVAHSVWLTALAVFMLGGGIAIGPAMQVRLMDVAADAQTLAASMNHAAFNLANAIGAWLGGLVLAVGFGLEATGWAGMALSVVGLVLFLLSLRVEERDARKTAQMEGGAA</sequence>
<feature type="transmembrane region" description="Helical" evidence="6">
    <location>
        <begin position="331"/>
        <end position="352"/>
    </location>
</feature>
<proteinExistence type="predicted"/>
<protein>
    <submittedName>
        <fullName evidence="8">MFS transporter</fullName>
    </submittedName>
</protein>
<evidence type="ECO:0000256" key="4">
    <source>
        <dbReference type="ARBA" id="ARBA00022989"/>
    </source>
</evidence>
<dbReference type="PANTHER" id="PTHR43124">
    <property type="entry name" value="PURINE EFFLUX PUMP PBUE"/>
    <property type="match status" value="1"/>
</dbReference>
<feature type="transmembrane region" description="Helical" evidence="6">
    <location>
        <begin position="171"/>
        <end position="191"/>
    </location>
</feature>
<dbReference type="RefSeq" id="WP_165991706.1">
    <property type="nucleotide sequence ID" value="NZ_JAMYZY010000011.1"/>
</dbReference>
<feature type="transmembrane region" description="Helical" evidence="6">
    <location>
        <begin position="212"/>
        <end position="233"/>
    </location>
</feature>
<evidence type="ECO:0000259" key="7">
    <source>
        <dbReference type="PROSITE" id="PS50850"/>
    </source>
</evidence>
<keyword evidence="4 6" id="KW-1133">Transmembrane helix</keyword>
<dbReference type="CDD" id="cd17324">
    <property type="entry name" value="MFS_NepI_like"/>
    <property type="match status" value="1"/>
</dbReference>
<feature type="transmembrane region" description="Helical" evidence="6">
    <location>
        <begin position="245"/>
        <end position="261"/>
    </location>
</feature>
<name>A0ABT1F4F5_9PROT</name>
<keyword evidence="3 6" id="KW-0812">Transmembrane</keyword>
<feature type="transmembrane region" description="Helical" evidence="6">
    <location>
        <begin position="143"/>
        <end position="165"/>
    </location>
</feature>
<feature type="transmembrane region" description="Helical" evidence="6">
    <location>
        <begin position="110"/>
        <end position="131"/>
    </location>
</feature>
<evidence type="ECO:0000256" key="6">
    <source>
        <dbReference type="SAM" id="Phobius"/>
    </source>
</evidence>
<dbReference type="PANTHER" id="PTHR43124:SF3">
    <property type="entry name" value="CHLORAMPHENICOL EFFLUX PUMP RV0191"/>
    <property type="match status" value="1"/>
</dbReference>
<feature type="transmembrane region" description="Helical" evidence="6">
    <location>
        <begin position="81"/>
        <end position="104"/>
    </location>
</feature>
<gene>
    <name evidence="8" type="ORF">NKW50_08420</name>
</gene>
<keyword evidence="9" id="KW-1185">Reference proteome</keyword>
<keyword evidence="2" id="KW-1003">Cell membrane</keyword>
<dbReference type="EMBL" id="JAMYZZ010000012">
    <property type="protein sequence ID" value="MCP1258614.1"/>
    <property type="molecule type" value="Genomic_DNA"/>
</dbReference>
<evidence type="ECO:0000256" key="3">
    <source>
        <dbReference type="ARBA" id="ARBA00022692"/>
    </source>
</evidence>
<feature type="transmembrane region" description="Helical" evidence="6">
    <location>
        <begin position="291"/>
        <end position="310"/>
    </location>
</feature>
<dbReference type="InterPro" id="IPR011701">
    <property type="entry name" value="MFS"/>
</dbReference>
<feature type="transmembrane region" description="Helical" evidence="6">
    <location>
        <begin position="358"/>
        <end position="376"/>
    </location>
</feature>
<dbReference type="Pfam" id="PF07690">
    <property type="entry name" value="MFS_1"/>
    <property type="match status" value="1"/>
</dbReference>
<dbReference type="Gene3D" id="1.20.1250.20">
    <property type="entry name" value="MFS general substrate transporter like domains"/>
    <property type="match status" value="1"/>
</dbReference>
<dbReference type="InterPro" id="IPR036259">
    <property type="entry name" value="MFS_trans_sf"/>
</dbReference>
<comment type="caution">
    <text evidence="8">The sequence shown here is derived from an EMBL/GenBank/DDBJ whole genome shotgun (WGS) entry which is preliminary data.</text>
</comment>
<comment type="subcellular location">
    <subcellularLocation>
        <location evidence="1">Cell membrane</location>
        <topology evidence="1">Multi-pass membrane protein</topology>
    </subcellularLocation>
</comment>
<dbReference type="SUPFAM" id="SSF103473">
    <property type="entry name" value="MFS general substrate transporter"/>
    <property type="match status" value="1"/>
</dbReference>
<evidence type="ECO:0000256" key="2">
    <source>
        <dbReference type="ARBA" id="ARBA00022475"/>
    </source>
</evidence>
<dbReference type="Proteomes" id="UP001523528">
    <property type="component" value="Unassembled WGS sequence"/>
</dbReference>
<accession>A0ABT1F4F5</accession>
<keyword evidence="5 6" id="KW-0472">Membrane</keyword>
<feature type="transmembrane region" description="Helical" evidence="6">
    <location>
        <begin position="268"/>
        <end position="285"/>
    </location>
</feature>
<feature type="domain" description="Major facilitator superfamily (MFS) profile" evidence="7">
    <location>
        <begin position="15"/>
        <end position="380"/>
    </location>
</feature>